<dbReference type="KEGG" id="tje:TJEJU_2686"/>
<comment type="subcellular location">
    <subcellularLocation>
        <location evidence="1">Periplasm</location>
    </subcellularLocation>
</comment>
<evidence type="ECO:0000256" key="4">
    <source>
        <dbReference type="ARBA" id="ARBA00022729"/>
    </source>
</evidence>
<dbReference type="PANTHER" id="PTHR11757">
    <property type="entry name" value="PROTEASE FAMILY S9A OLIGOPEPTIDASE"/>
    <property type="match status" value="1"/>
</dbReference>
<dbReference type="GO" id="GO:0004252">
    <property type="term" value="F:serine-type endopeptidase activity"/>
    <property type="evidence" value="ECO:0007669"/>
    <property type="project" value="InterPro"/>
</dbReference>
<comment type="similarity">
    <text evidence="2">Belongs to the peptidase S9A family.</text>
</comment>
<gene>
    <name evidence="12" type="primary">ptrB</name>
    <name evidence="12" type="ORF">TJEJU_2686</name>
</gene>
<dbReference type="PRINTS" id="PR00862">
    <property type="entry name" value="PROLIGOPTASE"/>
</dbReference>
<dbReference type="InterPro" id="IPR029058">
    <property type="entry name" value="AB_hydrolase_fold"/>
</dbReference>
<dbReference type="Gene3D" id="3.40.50.1820">
    <property type="entry name" value="alpha/beta hydrolase"/>
    <property type="match status" value="1"/>
</dbReference>
<evidence type="ECO:0000256" key="1">
    <source>
        <dbReference type="ARBA" id="ARBA00004418"/>
    </source>
</evidence>
<reference evidence="12 13" key="1">
    <citation type="submission" date="2017-07" db="EMBL/GenBank/DDBJ databases">
        <authorList>
            <person name="Sun Z.S."/>
            <person name="Albrecht U."/>
            <person name="Echele G."/>
            <person name="Lee C.C."/>
        </authorList>
    </citation>
    <scope>NUCLEOTIDE SEQUENCE [LARGE SCALE GENOMIC DNA]</scope>
    <source>
        <strain evidence="13">type strain: KCTC 22618</strain>
    </source>
</reference>
<keyword evidence="6 12" id="KW-0378">Hydrolase</keyword>
<keyword evidence="13" id="KW-1185">Reference proteome</keyword>
<organism evidence="12 13">
    <name type="scientific">Tenacibaculum jejuense</name>
    <dbReference type="NCBI Taxonomy" id="584609"/>
    <lineage>
        <taxon>Bacteria</taxon>
        <taxon>Pseudomonadati</taxon>
        <taxon>Bacteroidota</taxon>
        <taxon>Flavobacteriia</taxon>
        <taxon>Flavobacteriales</taxon>
        <taxon>Flavobacteriaceae</taxon>
        <taxon>Tenacibaculum</taxon>
    </lineage>
</organism>
<dbReference type="Pfam" id="PF00326">
    <property type="entry name" value="Peptidase_S9"/>
    <property type="match status" value="1"/>
</dbReference>
<evidence type="ECO:0000259" key="11">
    <source>
        <dbReference type="Pfam" id="PF02897"/>
    </source>
</evidence>
<evidence type="ECO:0000256" key="8">
    <source>
        <dbReference type="ARBA" id="ARBA00060121"/>
    </source>
</evidence>
<feature type="domain" description="Peptidase S9A N-terminal" evidence="11">
    <location>
        <begin position="30"/>
        <end position="440"/>
    </location>
</feature>
<sequence length="720" mass="83305">MRKKLVLSIALSVTFAFCKKGKMENNIKPPVADKNPEKLEKHGDVRIDNYFWMRLTDEQKNAEKKDEQTQKVYDYLEAENTYFDKVMGHTNNFQESLFEEMKGRIKEDDESVPYKKNGYFYITRYEKGQQYPIYSRKKGNLEAEEEIMFDVNKEAEGHDYIQLGGLNVSPDNTLVAYATDTVSRRQYFIKIKNLKTGEVYSDKIENTTGGSVWANDNKTLFYTKKDPVTLRSSKIYKHVLGTDTSEDVLVFEEKDETFGTFVTKTKSRKYLVIGSYSTVSSEYQVLEADNPNGEFRLIQPRERDLEYDIAHYEDHFYIKTNIDGATNFKVMKTPENNTTKENWVDVIPHREDTFLEDFSIFKDYLVLEERNNGLFKIRIKRWDGAEDYYLPFDEETYSAGVYSNPEFDTDVIRYSYNSMTTPSSVIDFNMKDQSKEIKKEQEVLGGKFDKNNYTSKRLWVTARDGKKVALSIVYRKDTKIDENTPVLQYAYGSYGYTVSDGFSTTRLSLLDRGFIFALAHIRGSQYLGREWYEDGKMLNKKNTFNDFVDCSKYLIDNGYTSSKHLYAMGGSAGGLLMGAVVNTNPELYNGIIAAVPFVDVISTMLDDSIPLTTGEYDEWGNPNDKQYYDYIKSYSPYDQVESKSYPNMLVTTGLHDSQVQYWEPAKWVAKLREVKTDHNLLFLHTNMEAGHGGASGRFDSLKETAREYTFLLALEDKLEK</sequence>
<keyword evidence="7" id="KW-0720">Serine protease</keyword>
<dbReference type="FunFam" id="3.40.50.1820:FF:000005">
    <property type="entry name" value="Prolyl endopeptidase"/>
    <property type="match status" value="1"/>
</dbReference>
<keyword evidence="4" id="KW-0732">Signal</keyword>
<dbReference type="Pfam" id="PF02897">
    <property type="entry name" value="Peptidase_S9_N"/>
    <property type="match status" value="1"/>
</dbReference>
<protein>
    <recommendedName>
        <fullName evidence="9">Proline-specific endopeptidase</fullName>
    </recommendedName>
</protein>
<comment type="function">
    <text evidence="8">Cleaves peptide bonds on the C-terminal side of prolyl residues within peptides that are up to approximately 30 amino acids long. Has an absolute requirement for an X-Pro bond in the trans configuration immediately preceding the Pro-Y scissible bond.</text>
</comment>
<evidence type="ECO:0000256" key="3">
    <source>
        <dbReference type="ARBA" id="ARBA00022670"/>
    </source>
</evidence>
<keyword evidence="5" id="KW-0574">Periplasm</keyword>
<evidence type="ECO:0000313" key="13">
    <source>
        <dbReference type="Proteomes" id="UP000215214"/>
    </source>
</evidence>
<dbReference type="PANTHER" id="PTHR11757:SF19">
    <property type="entry name" value="PROLYL ENDOPEPTIDASE-LIKE"/>
    <property type="match status" value="1"/>
</dbReference>
<dbReference type="EMBL" id="LT899436">
    <property type="protein sequence ID" value="SNR16365.1"/>
    <property type="molecule type" value="Genomic_DNA"/>
</dbReference>
<dbReference type="AlphaFoldDB" id="A0A238UBC1"/>
<dbReference type="InterPro" id="IPR001375">
    <property type="entry name" value="Peptidase_S9_cat"/>
</dbReference>
<evidence type="ECO:0000256" key="6">
    <source>
        <dbReference type="ARBA" id="ARBA00022801"/>
    </source>
</evidence>
<dbReference type="GO" id="GO:0006508">
    <property type="term" value="P:proteolysis"/>
    <property type="evidence" value="ECO:0007669"/>
    <property type="project" value="UniProtKB-KW"/>
</dbReference>
<feature type="domain" description="Peptidase S9 prolyl oligopeptidase catalytic" evidence="10">
    <location>
        <begin position="502"/>
        <end position="712"/>
    </location>
</feature>
<dbReference type="Proteomes" id="UP000215214">
    <property type="component" value="Chromosome TJEJU"/>
</dbReference>
<evidence type="ECO:0000256" key="2">
    <source>
        <dbReference type="ARBA" id="ARBA00005228"/>
    </source>
</evidence>
<name>A0A238UBC1_9FLAO</name>
<dbReference type="InterPro" id="IPR051543">
    <property type="entry name" value="Serine_Peptidase_S9A"/>
</dbReference>
<evidence type="ECO:0000256" key="7">
    <source>
        <dbReference type="ARBA" id="ARBA00022825"/>
    </source>
</evidence>
<evidence type="ECO:0000256" key="5">
    <source>
        <dbReference type="ARBA" id="ARBA00022764"/>
    </source>
</evidence>
<evidence type="ECO:0000259" key="10">
    <source>
        <dbReference type="Pfam" id="PF00326"/>
    </source>
</evidence>
<accession>A0A238UBC1</accession>
<dbReference type="SUPFAM" id="SSF50993">
    <property type="entry name" value="Peptidase/esterase 'gauge' domain"/>
    <property type="match status" value="1"/>
</dbReference>
<proteinExistence type="inferred from homology"/>
<evidence type="ECO:0000313" key="12">
    <source>
        <dbReference type="EMBL" id="SNR16365.1"/>
    </source>
</evidence>
<dbReference type="RefSeq" id="WP_394341862.1">
    <property type="nucleotide sequence ID" value="NZ_LT899436.1"/>
</dbReference>
<dbReference type="Gene3D" id="2.130.10.120">
    <property type="entry name" value="Prolyl oligopeptidase, N-terminal domain"/>
    <property type="match status" value="1"/>
</dbReference>
<dbReference type="InterPro" id="IPR023302">
    <property type="entry name" value="Pept_S9A_N"/>
</dbReference>
<dbReference type="GO" id="GO:0042597">
    <property type="term" value="C:periplasmic space"/>
    <property type="evidence" value="ECO:0007669"/>
    <property type="project" value="UniProtKB-SubCell"/>
</dbReference>
<evidence type="ECO:0000256" key="9">
    <source>
        <dbReference type="ARBA" id="ARBA00081187"/>
    </source>
</evidence>
<keyword evidence="3 12" id="KW-0645">Protease</keyword>
<dbReference type="SUPFAM" id="SSF53474">
    <property type="entry name" value="alpha/beta-Hydrolases"/>
    <property type="match status" value="1"/>
</dbReference>
<dbReference type="InterPro" id="IPR002470">
    <property type="entry name" value="Peptidase_S9A"/>
</dbReference>